<dbReference type="EMBL" id="JADIMC010000043">
    <property type="protein sequence ID" value="MBO8476095.1"/>
    <property type="molecule type" value="Genomic_DNA"/>
</dbReference>
<evidence type="ECO:0000313" key="1">
    <source>
        <dbReference type="EMBL" id="MBO8476095.1"/>
    </source>
</evidence>
<proteinExistence type="predicted"/>
<keyword evidence="1" id="KW-0378">Hydrolase</keyword>
<evidence type="ECO:0000313" key="2">
    <source>
        <dbReference type="Proteomes" id="UP000823598"/>
    </source>
</evidence>
<comment type="caution">
    <text evidence="1">The sequence shown here is derived from an EMBL/GenBank/DDBJ whole genome shotgun (WGS) entry which is preliminary data.</text>
</comment>
<gene>
    <name evidence="1" type="ORF">IAB88_03790</name>
</gene>
<dbReference type="SUPFAM" id="SSF49464">
    <property type="entry name" value="Carboxypeptidase regulatory domain-like"/>
    <property type="match status" value="1"/>
</dbReference>
<reference evidence="1" key="2">
    <citation type="journal article" date="2021" name="PeerJ">
        <title>Extensive microbial diversity within the chicken gut microbiome revealed by metagenomics and culture.</title>
        <authorList>
            <person name="Gilroy R."/>
            <person name="Ravi A."/>
            <person name="Getino M."/>
            <person name="Pursley I."/>
            <person name="Horton D.L."/>
            <person name="Alikhan N.F."/>
            <person name="Baker D."/>
            <person name="Gharbi K."/>
            <person name="Hall N."/>
            <person name="Watson M."/>
            <person name="Adriaenssens E.M."/>
            <person name="Foster-Nyarko E."/>
            <person name="Jarju S."/>
            <person name="Secka A."/>
            <person name="Antonio M."/>
            <person name="Oren A."/>
            <person name="Chaudhuri R.R."/>
            <person name="La Ragione R."/>
            <person name="Hildebrand F."/>
            <person name="Pallen M.J."/>
        </authorList>
    </citation>
    <scope>NUCLEOTIDE SEQUENCE</scope>
    <source>
        <strain evidence="1">6919</strain>
    </source>
</reference>
<dbReference type="Gene3D" id="2.60.40.1120">
    <property type="entry name" value="Carboxypeptidase-like, regulatory domain"/>
    <property type="match status" value="1"/>
</dbReference>
<accession>A0A9D9IPW7</accession>
<dbReference type="GO" id="GO:0004180">
    <property type="term" value="F:carboxypeptidase activity"/>
    <property type="evidence" value="ECO:0007669"/>
    <property type="project" value="UniProtKB-KW"/>
</dbReference>
<dbReference type="Proteomes" id="UP000823598">
    <property type="component" value="Unassembled WGS sequence"/>
</dbReference>
<keyword evidence="1" id="KW-0645">Protease</keyword>
<name>A0A9D9IPW7_9BACT</name>
<feature type="non-terminal residue" evidence="1">
    <location>
        <position position="1"/>
    </location>
</feature>
<dbReference type="AlphaFoldDB" id="A0A9D9IPW7"/>
<organism evidence="1 2">
    <name type="scientific">Candidatus Limisoma faecipullorum</name>
    <dbReference type="NCBI Taxonomy" id="2840854"/>
    <lineage>
        <taxon>Bacteria</taxon>
        <taxon>Pseudomonadati</taxon>
        <taxon>Bacteroidota</taxon>
        <taxon>Bacteroidia</taxon>
        <taxon>Bacteroidales</taxon>
        <taxon>Candidatus Limisoma</taxon>
    </lineage>
</organism>
<keyword evidence="1" id="KW-0121">Carboxypeptidase</keyword>
<dbReference type="Gene3D" id="3.30.1150.10">
    <property type="match status" value="1"/>
</dbReference>
<dbReference type="InterPro" id="IPR008969">
    <property type="entry name" value="CarboxyPept-like_regulatory"/>
</dbReference>
<protein>
    <submittedName>
        <fullName evidence="1">Carboxypeptidase-like regulatory domain-containing protein</fullName>
    </submittedName>
</protein>
<reference evidence="1" key="1">
    <citation type="submission" date="2020-10" db="EMBL/GenBank/DDBJ databases">
        <authorList>
            <person name="Gilroy R."/>
        </authorList>
    </citation>
    <scope>NUCLEOTIDE SEQUENCE</scope>
    <source>
        <strain evidence="1">6919</strain>
    </source>
</reference>
<dbReference type="Pfam" id="PF13715">
    <property type="entry name" value="CarbopepD_reg_2"/>
    <property type="match status" value="1"/>
</dbReference>
<sequence length="245" mass="26624">PEWIPPVNPSGITWLTLPVIFSNTRKQDSSIHGKVIDVNGIPIIGASIKAMDTGVHSVTDMNGNFSISITDGSILTVRYVGMKTQEVPVSIGSGPLTITLQEDVTPLMGEMVSTKTSATSAGGSSILDVVPDIDLEFPGGETALKKKLYENIDSILNERGIDIKSRIDIKGQTRILLQFIINKDGSIGEVSIALGLDEELNSVAIEAIKRLPHFIVPENARQHWSSRPIRYTIPVIFNPDKTIQQ</sequence>